<protein>
    <submittedName>
        <fullName evidence="3">Alba, putative</fullName>
    </submittedName>
</protein>
<gene>
    <name evidence="3" type="ORF">ADEAN_000703700</name>
</gene>
<dbReference type="OrthoDB" id="1699369at2759"/>
<dbReference type="Gene3D" id="3.30.110.20">
    <property type="entry name" value="Alba-like domain"/>
    <property type="match status" value="1"/>
</dbReference>
<reference evidence="3 4" key="1">
    <citation type="submission" date="2020-08" db="EMBL/GenBank/DDBJ databases">
        <authorList>
            <person name="Newling K."/>
            <person name="Davey J."/>
            <person name="Forrester S."/>
        </authorList>
    </citation>
    <scope>NUCLEOTIDE SEQUENCE [LARGE SCALE GENOMIC DNA]</scope>
    <source>
        <strain evidence="4">Crithidia deanei Carvalho (ATCC PRA-265)</strain>
    </source>
</reference>
<dbReference type="Pfam" id="PF01918">
    <property type="entry name" value="Alba"/>
    <property type="match status" value="1"/>
</dbReference>
<organism evidence="3 4">
    <name type="scientific">Angomonas deanei</name>
    <dbReference type="NCBI Taxonomy" id="59799"/>
    <lineage>
        <taxon>Eukaryota</taxon>
        <taxon>Discoba</taxon>
        <taxon>Euglenozoa</taxon>
        <taxon>Kinetoplastea</taxon>
        <taxon>Metakinetoplastina</taxon>
        <taxon>Trypanosomatida</taxon>
        <taxon>Trypanosomatidae</taxon>
        <taxon>Strigomonadinae</taxon>
        <taxon>Angomonas</taxon>
    </lineage>
</organism>
<evidence type="ECO:0000313" key="3">
    <source>
        <dbReference type="EMBL" id="CAD2219529.1"/>
    </source>
</evidence>
<dbReference type="InterPro" id="IPR036882">
    <property type="entry name" value="Alba-like_dom_sf"/>
</dbReference>
<dbReference type="PANTHER" id="PTHR31947:SF36">
    <property type="entry name" value="DNA_RNA-BINDING PROTEIN ALBA-LIKE DOMAIN-CONTAINING PROTEIN"/>
    <property type="match status" value="1"/>
</dbReference>
<dbReference type="VEuPathDB" id="TriTrypDB:ADEAN_000703700"/>
<evidence type="ECO:0000259" key="2">
    <source>
        <dbReference type="Pfam" id="PF01918"/>
    </source>
</evidence>
<dbReference type="InterPro" id="IPR002775">
    <property type="entry name" value="DNA/RNA-bd_Alba-like"/>
</dbReference>
<evidence type="ECO:0000313" key="4">
    <source>
        <dbReference type="Proteomes" id="UP000515908"/>
    </source>
</evidence>
<dbReference type="AlphaFoldDB" id="A0A7G2CJF6"/>
<dbReference type="PANTHER" id="PTHR31947">
    <property type="entry name" value="DNA/RNA-BINDING PROTEIN ALBA 3"/>
    <property type="match status" value="1"/>
</dbReference>
<dbReference type="GO" id="GO:0005634">
    <property type="term" value="C:nucleus"/>
    <property type="evidence" value="ECO:0007669"/>
    <property type="project" value="TreeGrafter"/>
</dbReference>
<proteinExistence type="predicted"/>
<dbReference type="GO" id="GO:0003723">
    <property type="term" value="F:RNA binding"/>
    <property type="evidence" value="ECO:0007669"/>
    <property type="project" value="TreeGrafter"/>
</dbReference>
<feature type="region of interest" description="Disordered" evidence="1">
    <location>
        <begin position="70"/>
        <end position="91"/>
    </location>
</feature>
<evidence type="ECO:0000256" key="1">
    <source>
        <dbReference type="SAM" id="MobiDB-lite"/>
    </source>
</evidence>
<dbReference type="EMBL" id="LR877158">
    <property type="protein sequence ID" value="CAD2219529.1"/>
    <property type="molecule type" value="Genomic_DNA"/>
</dbReference>
<dbReference type="SUPFAM" id="SSF82704">
    <property type="entry name" value="AlbA-like"/>
    <property type="match status" value="1"/>
</dbReference>
<dbReference type="InterPro" id="IPR014560">
    <property type="entry name" value="UCP030333_Alba"/>
</dbReference>
<name>A0A7G2CJF6_9TRYP</name>
<dbReference type="PIRSF" id="PIRSF030333">
    <property type="entry name" value="UCP030333_Alba"/>
    <property type="match status" value="1"/>
</dbReference>
<feature type="domain" description="DNA/RNA-binding protein Alba-like" evidence="2">
    <location>
        <begin position="9"/>
        <end position="68"/>
    </location>
</feature>
<accession>A0A7G2CJF6</accession>
<keyword evidence="4" id="KW-1185">Reference proteome</keyword>
<dbReference type="Proteomes" id="UP000515908">
    <property type="component" value="Chromosome 14"/>
</dbReference>
<sequence length="91" mass="10094">MSSDSPVNVRVSAGKRKYAYVDFTKHRLHEGASEIVVSGLGSAIADAVSVVELLKNQGLVVVKKIRTSRGDVEEARSNYVDKIENHRRQDR</sequence>